<sequence length="60" mass="7265">MCDNVNCTNKMFKPLTYITVLIAEFDFDVCWWCTECIKRDKSMIYMSYLEIINLNKRLNK</sequence>
<reference evidence="1" key="1">
    <citation type="journal article" date="2015" name="Nature">
        <title>Complex archaea that bridge the gap between prokaryotes and eukaryotes.</title>
        <authorList>
            <person name="Spang A."/>
            <person name="Saw J.H."/>
            <person name="Jorgensen S.L."/>
            <person name="Zaremba-Niedzwiedzka K."/>
            <person name="Martijn J."/>
            <person name="Lind A.E."/>
            <person name="van Eijk R."/>
            <person name="Schleper C."/>
            <person name="Guy L."/>
            <person name="Ettema T.J."/>
        </authorList>
    </citation>
    <scope>NUCLEOTIDE SEQUENCE</scope>
</reference>
<evidence type="ECO:0000313" key="1">
    <source>
        <dbReference type="EMBL" id="KKL08284.1"/>
    </source>
</evidence>
<comment type="caution">
    <text evidence="1">The sequence shown here is derived from an EMBL/GenBank/DDBJ whole genome shotgun (WGS) entry which is preliminary data.</text>
</comment>
<dbReference type="EMBL" id="LAZR01042941">
    <property type="protein sequence ID" value="KKL08284.1"/>
    <property type="molecule type" value="Genomic_DNA"/>
</dbReference>
<name>A0A0F9AFI3_9ZZZZ</name>
<organism evidence="1">
    <name type="scientific">marine sediment metagenome</name>
    <dbReference type="NCBI Taxonomy" id="412755"/>
    <lineage>
        <taxon>unclassified sequences</taxon>
        <taxon>metagenomes</taxon>
        <taxon>ecological metagenomes</taxon>
    </lineage>
</organism>
<accession>A0A0F9AFI3</accession>
<dbReference type="AlphaFoldDB" id="A0A0F9AFI3"/>
<protein>
    <submittedName>
        <fullName evidence="1">Uncharacterized protein</fullName>
    </submittedName>
</protein>
<proteinExistence type="predicted"/>
<gene>
    <name evidence="1" type="ORF">LCGC14_2577380</name>
</gene>